<proteinExistence type="predicted"/>
<evidence type="ECO:0000313" key="5">
    <source>
        <dbReference type="Proteomes" id="UP000176450"/>
    </source>
</evidence>
<comment type="caution">
    <text evidence="4">The sequence shown here is derived from an EMBL/GenBank/DDBJ whole genome shotgun (WGS) entry which is preliminary data.</text>
</comment>
<name>A0A1F6B2I6_9BACT</name>
<dbReference type="PANTHER" id="PTHR43864:SF1">
    <property type="entry name" value="XANTHINE PHOSPHORIBOSYLTRANSFERASE"/>
    <property type="match status" value="1"/>
</dbReference>
<dbReference type="Gene3D" id="3.40.50.2020">
    <property type="match status" value="1"/>
</dbReference>
<dbReference type="AlphaFoldDB" id="A0A1F6B2I6"/>
<evidence type="ECO:0000256" key="1">
    <source>
        <dbReference type="ARBA" id="ARBA00022679"/>
    </source>
</evidence>
<evidence type="ECO:0000259" key="3">
    <source>
        <dbReference type="Pfam" id="PF00156"/>
    </source>
</evidence>
<dbReference type="Pfam" id="PF00156">
    <property type="entry name" value="Pribosyltran"/>
    <property type="match status" value="1"/>
</dbReference>
<feature type="domain" description="Phosphoribosyltransferase" evidence="3">
    <location>
        <begin position="48"/>
        <end position="173"/>
    </location>
</feature>
<dbReference type="SUPFAM" id="SSF53271">
    <property type="entry name" value="PRTase-like"/>
    <property type="match status" value="1"/>
</dbReference>
<dbReference type="InterPro" id="IPR000836">
    <property type="entry name" value="PRTase_dom"/>
</dbReference>
<dbReference type="InterPro" id="IPR029057">
    <property type="entry name" value="PRTase-like"/>
</dbReference>
<dbReference type="CDD" id="cd06223">
    <property type="entry name" value="PRTases_typeI"/>
    <property type="match status" value="1"/>
</dbReference>
<protein>
    <recommendedName>
        <fullName evidence="3">Phosphoribosyltransferase domain-containing protein</fullName>
    </recommendedName>
</protein>
<evidence type="ECO:0000256" key="2">
    <source>
        <dbReference type="ARBA" id="ARBA00022726"/>
    </source>
</evidence>
<sequence>MKLKNVSSELAYLREEFLRDAKVLDPDRGYISVSSFNLRMKPTVLQTAANIIAEKFAGDRVNIVHGIPHSGNYLATAVALKLGGTVRLHSSRKDQNIPTTWKDVYRAEVESFTTSDSSYRAFSGINLSFVQKGDRVLVLDDVCATGGTGYHIVSGLQKRGVEVAGFAVLFDKIFQGGLEYVASLGVKVFSCVRVEKIGKGDSVTLKA</sequence>
<dbReference type="GO" id="GO:0006166">
    <property type="term" value="P:purine ribonucleoside salvage"/>
    <property type="evidence" value="ECO:0007669"/>
    <property type="project" value="UniProtKB-KW"/>
</dbReference>
<keyword evidence="2" id="KW-0660">Purine salvage</keyword>
<keyword evidence="1" id="KW-0808">Transferase</keyword>
<dbReference type="InterPro" id="IPR050118">
    <property type="entry name" value="Pur/Pyrimidine_PRTase"/>
</dbReference>
<gene>
    <name evidence="4" type="ORF">A3A63_04070</name>
</gene>
<dbReference type="GO" id="GO:0016740">
    <property type="term" value="F:transferase activity"/>
    <property type="evidence" value="ECO:0007669"/>
    <property type="project" value="UniProtKB-KW"/>
</dbReference>
<accession>A0A1F6B2I6</accession>
<dbReference type="Proteomes" id="UP000176450">
    <property type="component" value="Unassembled WGS sequence"/>
</dbReference>
<evidence type="ECO:0000313" key="4">
    <source>
        <dbReference type="EMBL" id="OGG31146.1"/>
    </source>
</evidence>
<reference evidence="4 5" key="1">
    <citation type="journal article" date="2016" name="Nat. Commun.">
        <title>Thousands of microbial genomes shed light on interconnected biogeochemical processes in an aquifer system.</title>
        <authorList>
            <person name="Anantharaman K."/>
            <person name="Brown C.T."/>
            <person name="Hug L.A."/>
            <person name="Sharon I."/>
            <person name="Castelle C.J."/>
            <person name="Probst A.J."/>
            <person name="Thomas B.C."/>
            <person name="Singh A."/>
            <person name="Wilkins M.J."/>
            <person name="Karaoz U."/>
            <person name="Brodie E.L."/>
            <person name="Williams K.H."/>
            <person name="Hubbard S.S."/>
            <person name="Banfield J.F."/>
        </authorList>
    </citation>
    <scope>NUCLEOTIDE SEQUENCE [LARGE SCALE GENOMIC DNA]</scope>
</reference>
<dbReference type="EMBL" id="MFJX01000024">
    <property type="protein sequence ID" value="OGG31146.1"/>
    <property type="molecule type" value="Genomic_DNA"/>
</dbReference>
<dbReference type="PANTHER" id="PTHR43864">
    <property type="entry name" value="HYPOXANTHINE/GUANINE PHOSPHORIBOSYLTRANSFERASE"/>
    <property type="match status" value="1"/>
</dbReference>
<organism evidence="4 5">
    <name type="scientific">Candidatus Gottesmanbacteria bacterium RIFCSPLOWO2_01_FULL_46_9</name>
    <dbReference type="NCBI Taxonomy" id="1798394"/>
    <lineage>
        <taxon>Bacteria</taxon>
        <taxon>Candidatus Gottesmaniibacteriota</taxon>
    </lineage>
</organism>